<proteinExistence type="predicted"/>
<sequence>MFRGQQILAQQTTAEPDAHILPVTKLVGNHDDDNDDDDASFISYSSQCNDKITFITSIVKHKINTTTCTVELNTMWSNGKCSWTSELDVQKSMPDIVYRY</sequence>
<protein>
    <submittedName>
        <fullName evidence="1">Uncharacterized protein</fullName>
    </submittedName>
</protein>
<organism evidence="1 2">
    <name type="scientific">Fusarium culmorum</name>
    <dbReference type="NCBI Taxonomy" id="5516"/>
    <lineage>
        <taxon>Eukaryota</taxon>
        <taxon>Fungi</taxon>
        <taxon>Dikarya</taxon>
        <taxon>Ascomycota</taxon>
        <taxon>Pezizomycotina</taxon>
        <taxon>Sordariomycetes</taxon>
        <taxon>Hypocreomycetidae</taxon>
        <taxon>Hypocreales</taxon>
        <taxon>Nectriaceae</taxon>
        <taxon>Fusarium</taxon>
    </lineage>
</organism>
<dbReference type="EMBL" id="PVEM01000006">
    <property type="protein sequence ID" value="PTD07959.1"/>
    <property type="molecule type" value="Genomic_DNA"/>
</dbReference>
<dbReference type="OMA" id="CNDKITF"/>
<comment type="caution">
    <text evidence="1">The sequence shown here is derived from an EMBL/GenBank/DDBJ whole genome shotgun (WGS) entry which is preliminary data.</text>
</comment>
<dbReference type="OrthoDB" id="5100338at2759"/>
<name>A0A2T4GWT0_FUSCU</name>
<reference evidence="1 2" key="1">
    <citation type="submission" date="2018-02" db="EMBL/GenBank/DDBJ databases">
        <title>Fusarium culmorum secondary metabolites in fungal-bacterial-plant interactions.</title>
        <authorList>
            <person name="Schmidt R."/>
        </authorList>
    </citation>
    <scope>NUCLEOTIDE SEQUENCE [LARGE SCALE GENOMIC DNA]</scope>
    <source>
        <strain evidence="1 2">PV</strain>
    </source>
</reference>
<dbReference type="AlphaFoldDB" id="A0A2T4GWT0"/>
<evidence type="ECO:0000313" key="1">
    <source>
        <dbReference type="EMBL" id="PTD07959.1"/>
    </source>
</evidence>
<evidence type="ECO:0000313" key="2">
    <source>
        <dbReference type="Proteomes" id="UP000241587"/>
    </source>
</evidence>
<accession>A0A2T4GWT0</accession>
<gene>
    <name evidence="1" type="ORF">FCULG_00005736</name>
</gene>
<dbReference type="Proteomes" id="UP000241587">
    <property type="component" value="Unassembled WGS sequence"/>
</dbReference>
<keyword evidence="2" id="KW-1185">Reference proteome</keyword>